<proteinExistence type="predicted"/>
<dbReference type="PANTHER" id="PTHR43102:SF2">
    <property type="entry name" value="GAF DOMAIN-CONTAINING PROTEIN"/>
    <property type="match status" value="1"/>
</dbReference>
<dbReference type="SUPFAM" id="SSF81606">
    <property type="entry name" value="PP2C-like"/>
    <property type="match status" value="1"/>
</dbReference>
<dbReference type="Pfam" id="PF01590">
    <property type="entry name" value="GAF"/>
    <property type="match status" value="1"/>
</dbReference>
<organism evidence="3">
    <name type="scientific">uncultured Nocardioidaceae bacterium</name>
    <dbReference type="NCBI Taxonomy" id="253824"/>
    <lineage>
        <taxon>Bacteria</taxon>
        <taxon>Bacillati</taxon>
        <taxon>Actinomycetota</taxon>
        <taxon>Actinomycetes</taxon>
        <taxon>Propionibacteriales</taxon>
        <taxon>Nocardioidaceae</taxon>
        <taxon>environmental samples</taxon>
    </lineage>
</organism>
<evidence type="ECO:0000313" key="3">
    <source>
        <dbReference type="EMBL" id="CAA9353357.1"/>
    </source>
</evidence>
<dbReference type="SMART" id="SM00331">
    <property type="entry name" value="PP2C_SIG"/>
    <property type="match status" value="1"/>
</dbReference>
<accession>A0A6J4MA91</accession>
<feature type="domain" description="GAF" evidence="1">
    <location>
        <begin position="27"/>
        <end position="169"/>
    </location>
</feature>
<dbReference type="EMBL" id="CADCUD010000187">
    <property type="protein sequence ID" value="CAA9353357.1"/>
    <property type="molecule type" value="Genomic_DNA"/>
</dbReference>
<sequence>MDDERLLARDETKRMVAVARYDVLDTPPDGAFDRITALASRLLKVPISIVSIVDTDRIWFKSRQGIDVEQIDREPGLCASAILQDGPWLVNDAATDPRTLANPLVAGELGLRFYAGVPLVTQDGYRLGTLCVIDQKPRELSDDDMATLEDLAALVMHELELRLAARTAVELESQLRSSAEDVAATLQESLLPPRLPVVLGLDIAARYHAASVDQVGGDFYDVIGSDLLDNVDECAVVLGEAAGTGPRAVALAGRARWTVHTLTMRAWTPANALGELNNVLVRDQLNPERYCALALAHVTGDGDLTLALGGHTSPVVLRTDGTVGPVGEHAPAVGWIPDVDYIDTRTRLATGDVLVMFTDGVVRALSEGNTMDEAPLHALLTQLAGRSAEEVAAGLDEAIGRGLTDDAAFVVVRRI</sequence>
<dbReference type="Pfam" id="PF07228">
    <property type="entry name" value="SpoIIE"/>
    <property type="match status" value="1"/>
</dbReference>
<dbReference type="InterPro" id="IPR036457">
    <property type="entry name" value="PPM-type-like_dom_sf"/>
</dbReference>
<reference evidence="3" key="1">
    <citation type="submission" date="2020-02" db="EMBL/GenBank/DDBJ databases">
        <authorList>
            <person name="Meier V. D."/>
        </authorList>
    </citation>
    <scope>NUCLEOTIDE SEQUENCE</scope>
    <source>
        <strain evidence="3">AVDCRST_MAG46</strain>
    </source>
</reference>
<gene>
    <name evidence="3" type="ORF">AVDCRST_MAG46-2745</name>
</gene>
<dbReference type="SMART" id="SM00065">
    <property type="entry name" value="GAF"/>
    <property type="match status" value="1"/>
</dbReference>
<dbReference type="PANTHER" id="PTHR43102">
    <property type="entry name" value="SLR1143 PROTEIN"/>
    <property type="match status" value="1"/>
</dbReference>
<dbReference type="Gene3D" id="3.30.450.40">
    <property type="match status" value="1"/>
</dbReference>
<dbReference type="InterPro" id="IPR003018">
    <property type="entry name" value="GAF"/>
</dbReference>
<feature type="domain" description="PPM-type phosphatase" evidence="2">
    <location>
        <begin position="198"/>
        <end position="414"/>
    </location>
</feature>
<evidence type="ECO:0000259" key="1">
    <source>
        <dbReference type="SMART" id="SM00065"/>
    </source>
</evidence>
<dbReference type="InterPro" id="IPR029016">
    <property type="entry name" value="GAF-like_dom_sf"/>
</dbReference>
<evidence type="ECO:0000259" key="2">
    <source>
        <dbReference type="SMART" id="SM00331"/>
    </source>
</evidence>
<protein>
    <submittedName>
        <fullName evidence="3">Serine phosphatase RsbU, regulator of sigma subunit</fullName>
    </submittedName>
</protein>
<dbReference type="SUPFAM" id="SSF55781">
    <property type="entry name" value="GAF domain-like"/>
    <property type="match status" value="1"/>
</dbReference>
<name>A0A6J4MA91_9ACTN</name>
<dbReference type="Gene3D" id="3.60.40.10">
    <property type="entry name" value="PPM-type phosphatase domain"/>
    <property type="match status" value="1"/>
</dbReference>
<dbReference type="AlphaFoldDB" id="A0A6J4MA91"/>
<dbReference type="InterPro" id="IPR001932">
    <property type="entry name" value="PPM-type_phosphatase-like_dom"/>
</dbReference>